<proteinExistence type="predicted"/>
<name>A0A7X0Y053_9LIST</name>
<feature type="coiled-coil region" evidence="1">
    <location>
        <begin position="295"/>
        <end position="336"/>
    </location>
</feature>
<dbReference type="EMBL" id="JAARVG010000017">
    <property type="protein sequence ID" value="MBC1794792.1"/>
    <property type="molecule type" value="Genomic_DNA"/>
</dbReference>
<feature type="coiled-coil region" evidence="1">
    <location>
        <begin position="210"/>
        <end position="255"/>
    </location>
</feature>
<dbReference type="RefSeq" id="WP_185492078.1">
    <property type="nucleotide sequence ID" value="NZ_JAARVC010000007.1"/>
</dbReference>
<organism evidence="2 3">
    <name type="scientific">Listeria booriae</name>
    <dbReference type="NCBI Taxonomy" id="1552123"/>
    <lineage>
        <taxon>Bacteria</taxon>
        <taxon>Bacillati</taxon>
        <taxon>Bacillota</taxon>
        <taxon>Bacilli</taxon>
        <taxon>Bacillales</taxon>
        <taxon>Listeriaceae</taxon>
        <taxon>Listeria</taxon>
    </lineage>
</organism>
<protein>
    <submittedName>
        <fullName evidence="2">Uncharacterized protein</fullName>
    </submittedName>
</protein>
<sequence length="358" mass="42406">MTRKKPLLTLRDKTKLKNNRDQATAIMKLTKNYYQLDALEQCTELLPKQASILELDEQLSSHAIYFAKYASAKKIYVPTKERQKEVQENMLHNHIQQVETVENDPEKWYTWLPSVHLIHFSKRIVHQSVVAQLLPHLANHAVLWLETENTDYDDLLATRNYHKVHSLPGHAVYTFQEQQTATKKEDGTDVEKKVLEWLETYKGQIDEVANQFAKQQINAEAKHQRQLEKQKQLTTKKWDEQITAHQKELRQLTSQISDSNTMVQYISDAWNAEKMVNNSLNQRIYTLLENEKPVLLALKERNIAQQKELAILRQENKQLAKQLKQIKTKYERLNNTKVIRFMRKYWHLKKSRKLRNDT</sequence>
<dbReference type="AlphaFoldDB" id="A0A7X0Y053"/>
<keyword evidence="1" id="KW-0175">Coiled coil</keyword>
<reference evidence="2 3" key="1">
    <citation type="submission" date="2020-03" db="EMBL/GenBank/DDBJ databases">
        <title>Soil Listeria distribution.</title>
        <authorList>
            <person name="Liao J."/>
            <person name="Wiedmann M."/>
        </authorList>
    </citation>
    <scope>NUCLEOTIDE SEQUENCE [LARGE SCALE GENOMIC DNA]</scope>
    <source>
        <strain evidence="2 3">FSL L7-0978</strain>
    </source>
</reference>
<accession>A0A7X0Y053</accession>
<dbReference type="Proteomes" id="UP000539064">
    <property type="component" value="Unassembled WGS sequence"/>
</dbReference>
<evidence type="ECO:0000256" key="1">
    <source>
        <dbReference type="SAM" id="Coils"/>
    </source>
</evidence>
<evidence type="ECO:0000313" key="2">
    <source>
        <dbReference type="EMBL" id="MBC1794792.1"/>
    </source>
</evidence>
<gene>
    <name evidence="2" type="ORF">HCA52_15260</name>
</gene>
<comment type="caution">
    <text evidence="2">The sequence shown here is derived from an EMBL/GenBank/DDBJ whole genome shotgun (WGS) entry which is preliminary data.</text>
</comment>
<evidence type="ECO:0000313" key="3">
    <source>
        <dbReference type="Proteomes" id="UP000539064"/>
    </source>
</evidence>